<reference evidence="8 9" key="1">
    <citation type="submission" date="2023-11" db="EMBL/GenBank/DDBJ databases">
        <title>Paucibacter sp. nov., isolated from fresh soil in Korea.</title>
        <authorList>
            <person name="Le N.T.T."/>
        </authorList>
    </citation>
    <scope>NUCLEOTIDE SEQUENCE [LARGE SCALE GENOMIC DNA]</scope>
    <source>
        <strain evidence="8 9">R3-3</strain>
    </source>
</reference>
<proteinExistence type="inferred from homology"/>
<dbReference type="SUPFAM" id="SSF58104">
    <property type="entry name" value="Methyl-accepting chemotaxis protein (MCP) signaling domain"/>
    <property type="match status" value="1"/>
</dbReference>
<evidence type="ECO:0000256" key="5">
    <source>
        <dbReference type="SAM" id="Phobius"/>
    </source>
</evidence>
<dbReference type="CDD" id="cd19411">
    <property type="entry name" value="MCP2201-like_sensor"/>
    <property type="match status" value="1"/>
</dbReference>
<evidence type="ECO:0000313" key="9">
    <source>
        <dbReference type="Proteomes" id="UP001285263"/>
    </source>
</evidence>
<comment type="similarity">
    <text evidence="2">Belongs to the methyl-accepting chemotaxis (MCP) protein family.</text>
</comment>
<dbReference type="SMART" id="SM00304">
    <property type="entry name" value="HAMP"/>
    <property type="match status" value="1"/>
</dbReference>
<dbReference type="PROSITE" id="PS50885">
    <property type="entry name" value="HAMP"/>
    <property type="match status" value="1"/>
</dbReference>
<sequence length="528" mass="55971">MKLLDDISVSSKLWGLTLALVAGLATSAFVTQRMQARAADEAMARLQDYDGRIVDSIQWRRLVETNVQRVIAMAVSQDPVLERNFERKSAEAIAAIAAMQKRVVEKATSEADRKQLDEIARQRVTVLAAVDKSKHFDNRAGADAAGQAQAFVDSELNPAVEHYLKSLEDFGQLQQAQREQALAEVQAAERRASRTQLALTVLAALAGLAFAAAVVRSIVRPLREAVEMSTAIAAGDLTVDVASQRRDELGQMLRSMQTMVARLRSIVNEVRSGVDAVGTASSQIAIGNVNLSQRTEEQAGSLQQTAASMEQLTSTVQQNADSAAEVSRIATGAAEAALHGGEAMREVVDTMNGIQTGAQRIAEIATVIDGIAFQTNILALNAAIEAARAGPQGRGFAVVAGEVRALAHRSAAAAKDIKGLIDVSVADAASGSERVRQAASAIERIVQQVQSVNGLIQEISTASHEQARGVSEVGVAISQLDTMTQQNAALVEESTAATESMAEMSVRLAGAMSAFRLEATPAHPHSRP</sequence>
<dbReference type="Gene3D" id="1.10.287.950">
    <property type="entry name" value="Methyl-accepting chemotaxis protein"/>
    <property type="match status" value="1"/>
</dbReference>
<evidence type="ECO:0000256" key="4">
    <source>
        <dbReference type="SAM" id="Coils"/>
    </source>
</evidence>
<feature type="domain" description="Methyl-accepting transducer" evidence="6">
    <location>
        <begin position="273"/>
        <end position="502"/>
    </location>
</feature>
<dbReference type="Proteomes" id="UP001285263">
    <property type="component" value="Unassembled WGS sequence"/>
</dbReference>
<evidence type="ECO:0000256" key="3">
    <source>
        <dbReference type="PROSITE-ProRule" id="PRU00284"/>
    </source>
</evidence>
<evidence type="ECO:0000256" key="2">
    <source>
        <dbReference type="ARBA" id="ARBA00029447"/>
    </source>
</evidence>
<gene>
    <name evidence="8" type="ORF">SNE35_20090</name>
</gene>
<dbReference type="InterPro" id="IPR003660">
    <property type="entry name" value="HAMP_dom"/>
</dbReference>
<feature type="coiled-coil region" evidence="4">
    <location>
        <begin position="171"/>
        <end position="198"/>
    </location>
</feature>
<feature type="domain" description="HAMP" evidence="7">
    <location>
        <begin position="216"/>
        <end position="268"/>
    </location>
</feature>
<feature type="transmembrane region" description="Helical" evidence="5">
    <location>
        <begin position="197"/>
        <end position="219"/>
    </location>
</feature>
<organism evidence="8 9">
    <name type="scientific">Roseateles agri</name>
    <dbReference type="NCBI Taxonomy" id="3098619"/>
    <lineage>
        <taxon>Bacteria</taxon>
        <taxon>Pseudomonadati</taxon>
        <taxon>Pseudomonadota</taxon>
        <taxon>Betaproteobacteria</taxon>
        <taxon>Burkholderiales</taxon>
        <taxon>Sphaerotilaceae</taxon>
        <taxon>Roseateles</taxon>
    </lineage>
</organism>
<dbReference type="PRINTS" id="PR00260">
    <property type="entry name" value="CHEMTRNSDUCR"/>
</dbReference>
<evidence type="ECO:0000259" key="6">
    <source>
        <dbReference type="PROSITE" id="PS50111"/>
    </source>
</evidence>
<dbReference type="InterPro" id="IPR004090">
    <property type="entry name" value="Chemotax_Me-accpt_rcpt"/>
</dbReference>
<comment type="caution">
    <text evidence="8">The sequence shown here is derived from an EMBL/GenBank/DDBJ whole genome shotgun (WGS) entry which is preliminary data.</text>
</comment>
<keyword evidence="4" id="KW-0175">Coiled coil</keyword>
<dbReference type="EMBL" id="JAXCLA010000006">
    <property type="protein sequence ID" value="MDY0746823.1"/>
    <property type="molecule type" value="Genomic_DNA"/>
</dbReference>
<keyword evidence="1" id="KW-0488">Methylation</keyword>
<protein>
    <submittedName>
        <fullName evidence="8">Methyl-accepting chemotaxis protein</fullName>
    </submittedName>
</protein>
<evidence type="ECO:0000313" key="8">
    <source>
        <dbReference type="EMBL" id="MDY0746823.1"/>
    </source>
</evidence>
<dbReference type="PANTHER" id="PTHR43531:SF14">
    <property type="entry name" value="METHYL-ACCEPTING CHEMOTAXIS PROTEIN I-RELATED"/>
    <property type="match status" value="1"/>
</dbReference>
<evidence type="ECO:0000259" key="7">
    <source>
        <dbReference type="PROSITE" id="PS50885"/>
    </source>
</evidence>
<dbReference type="InterPro" id="IPR004089">
    <property type="entry name" value="MCPsignal_dom"/>
</dbReference>
<evidence type="ECO:0000256" key="1">
    <source>
        <dbReference type="ARBA" id="ARBA00022481"/>
    </source>
</evidence>
<dbReference type="Pfam" id="PF00672">
    <property type="entry name" value="HAMP"/>
    <property type="match status" value="1"/>
</dbReference>
<keyword evidence="5" id="KW-0812">Transmembrane</keyword>
<dbReference type="CDD" id="cd06225">
    <property type="entry name" value="HAMP"/>
    <property type="match status" value="1"/>
</dbReference>
<accession>A0ABU5DM70</accession>
<keyword evidence="5" id="KW-1133">Transmembrane helix</keyword>
<dbReference type="PROSITE" id="PS50111">
    <property type="entry name" value="CHEMOTAXIS_TRANSDUC_2"/>
    <property type="match status" value="1"/>
</dbReference>
<dbReference type="InterPro" id="IPR051310">
    <property type="entry name" value="MCP_chemotaxis"/>
</dbReference>
<dbReference type="InterPro" id="IPR047347">
    <property type="entry name" value="YvaQ-like_sensor"/>
</dbReference>
<keyword evidence="5" id="KW-0472">Membrane</keyword>
<dbReference type="Pfam" id="PF00015">
    <property type="entry name" value="MCPsignal"/>
    <property type="match status" value="1"/>
</dbReference>
<dbReference type="SMART" id="SM00283">
    <property type="entry name" value="MA"/>
    <property type="match status" value="1"/>
</dbReference>
<keyword evidence="9" id="KW-1185">Reference proteome</keyword>
<feature type="transmembrane region" description="Helical" evidence="5">
    <location>
        <begin position="12"/>
        <end position="30"/>
    </location>
</feature>
<name>A0ABU5DM70_9BURK</name>
<dbReference type="RefSeq" id="WP_320424781.1">
    <property type="nucleotide sequence ID" value="NZ_JAXCLA010000006.1"/>
</dbReference>
<dbReference type="PANTHER" id="PTHR43531">
    <property type="entry name" value="PROTEIN ICFG"/>
    <property type="match status" value="1"/>
</dbReference>
<keyword evidence="3" id="KW-0807">Transducer</keyword>